<proteinExistence type="inferred from homology"/>
<comment type="similarity">
    <text evidence="5">Belongs to the YicC/YloC family.</text>
</comment>
<keyword evidence="4" id="KW-0378">Hydrolase</keyword>
<dbReference type="Proteomes" id="UP000217250">
    <property type="component" value="Chromosome"/>
</dbReference>
<evidence type="ECO:0000313" key="9">
    <source>
        <dbReference type="Proteomes" id="UP000217250"/>
    </source>
</evidence>
<dbReference type="OrthoDB" id="9771229at2"/>
<feature type="domain" description="Endoribonuclease YicC-like C-terminal" evidence="7">
    <location>
        <begin position="204"/>
        <end position="317"/>
    </location>
</feature>
<evidence type="ECO:0000256" key="3">
    <source>
        <dbReference type="ARBA" id="ARBA00022759"/>
    </source>
</evidence>
<sequence length="318" mass="36712">MYKINLQYTILKDFLPALKIYLLSLPLENTPTMIQSMTGFGKSTLQLENKKITLEIKSLNSKAIDLNVRIPQAYREKELLLRKVISDRLERGKIDFTLTVENTSQSSATLINTAVVRGYMEQLQTITPEASSVDLLGIAMRLPEAISTPLEEVDEEEFALIEKQLLIALEHLQDFRSKEGAILKKDFSLRISNIQELLQQVEVLDEERFQAIRSRMERAIDEIRERVDENRFEQELIFYLEKLDITEEKVRLTNHLNYFLATLEETQSNGRKLGFIAQEMGREINTLGSKANHAAMQQIVVLMKNELEKIKEQVLNIL</sequence>
<evidence type="ECO:0000256" key="5">
    <source>
        <dbReference type="ARBA" id="ARBA00035648"/>
    </source>
</evidence>
<feature type="domain" description="Endoribonuclease YicC-like N-terminal" evidence="6">
    <location>
        <begin position="34"/>
        <end position="184"/>
    </location>
</feature>
<dbReference type="Pfam" id="PF03755">
    <property type="entry name" value="YicC-like_N"/>
    <property type="match status" value="1"/>
</dbReference>
<keyword evidence="3" id="KW-0255">Endonuclease</keyword>
<dbReference type="EMBL" id="CP022386">
    <property type="protein sequence ID" value="ATA85922.1"/>
    <property type="molecule type" value="Genomic_DNA"/>
</dbReference>
<evidence type="ECO:0000256" key="2">
    <source>
        <dbReference type="ARBA" id="ARBA00022722"/>
    </source>
</evidence>
<organism evidence="8 9">
    <name type="scientific">Capnocytophaga gingivalis</name>
    <dbReference type="NCBI Taxonomy" id="1017"/>
    <lineage>
        <taxon>Bacteria</taxon>
        <taxon>Pseudomonadati</taxon>
        <taxon>Bacteroidota</taxon>
        <taxon>Flavobacteriia</taxon>
        <taxon>Flavobacteriales</taxon>
        <taxon>Flavobacteriaceae</taxon>
        <taxon>Capnocytophaga</taxon>
    </lineage>
</organism>
<evidence type="ECO:0000256" key="4">
    <source>
        <dbReference type="ARBA" id="ARBA00022801"/>
    </source>
</evidence>
<evidence type="ECO:0000259" key="7">
    <source>
        <dbReference type="Pfam" id="PF08340"/>
    </source>
</evidence>
<reference evidence="9" key="1">
    <citation type="submission" date="2017-06" db="EMBL/GenBank/DDBJ databases">
        <title>Capnocytophaga spp. assemblies.</title>
        <authorList>
            <person name="Gulvik C.A."/>
        </authorList>
    </citation>
    <scope>NUCLEOTIDE SEQUENCE [LARGE SCALE GENOMIC DNA]</scope>
    <source>
        <strain evidence="9">H1496</strain>
    </source>
</reference>
<dbReference type="NCBIfam" id="TIGR00255">
    <property type="entry name" value="YicC/YloC family endoribonuclease"/>
    <property type="match status" value="1"/>
</dbReference>
<dbReference type="PANTHER" id="PTHR30636">
    <property type="entry name" value="UPF0701 PROTEIN YICC"/>
    <property type="match status" value="1"/>
</dbReference>
<comment type="cofactor">
    <cofactor evidence="1">
        <name>a divalent metal cation</name>
        <dbReference type="ChEBI" id="CHEBI:60240"/>
    </cofactor>
</comment>
<dbReference type="Pfam" id="PF08340">
    <property type="entry name" value="YicC-like_C"/>
    <property type="match status" value="1"/>
</dbReference>
<evidence type="ECO:0000259" key="6">
    <source>
        <dbReference type="Pfam" id="PF03755"/>
    </source>
</evidence>
<dbReference type="PANTHER" id="PTHR30636:SF3">
    <property type="entry name" value="UPF0701 PROTEIN YICC"/>
    <property type="match status" value="1"/>
</dbReference>
<accession>A0A250FL96</accession>
<dbReference type="KEGG" id="cgh:CGC50_01360"/>
<evidence type="ECO:0000313" key="8">
    <source>
        <dbReference type="EMBL" id="ATA85922.1"/>
    </source>
</evidence>
<dbReference type="InterPro" id="IPR005229">
    <property type="entry name" value="YicC/YloC-like"/>
</dbReference>
<dbReference type="InterPro" id="IPR013527">
    <property type="entry name" value="YicC-like_N"/>
</dbReference>
<dbReference type="GO" id="GO:0016787">
    <property type="term" value="F:hydrolase activity"/>
    <property type="evidence" value="ECO:0007669"/>
    <property type="project" value="UniProtKB-KW"/>
</dbReference>
<dbReference type="AlphaFoldDB" id="A0A250FL96"/>
<protein>
    <submittedName>
        <fullName evidence="8">YicC family protein</fullName>
    </submittedName>
</protein>
<dbReference type="InterPro" id="IPR013551">
    <property type="entry name" value="YicC-like_C"/>
</dbReference>
<keyword evidence="2" id="KW-0540">Nuclease</keyword>
<evidence type="ECO:0000256" key="1">
    <source>
        <dbReference type="ARBA" id="ARBA00001968"/>
    </source>
</evidence>
<gene>
    <name evidence="8" type="ORF">CGC50_01360</name>
</gene>
<name>A0A250FL96_9FLAO</name>
<dbReference type="GO" id="GO:0004521">
    <property type="term" value="F:RNA endonuclease activity"/>
    <property type="evidence" value="ECO:0007669"/>
    <property type="project" value="InterPro"/>
</dbReference>